<evidence type="ECO:0000256" key="5">
    <source>
        <dbReference type="SAM" id="MobiDB-lite"/>
    </source>
</evidence>
<dbReference type="Gene3D" id="2.40.10.10">
    <property type="entry name" value="Trypsin-like serine proteases"/>
    <property type="match status" value="2"/>
</dbReference>
<keyword evidence="6" id="KW-1133">Transmembrane helix</keyword>
<comment type="caution">
    <text evidence="8">The sequence shown here is derived from an EMBL/GenBank/DDBJ whole genome shotgun (WGS) entry which is preliminary data.</text>
</comment>
<dbReference type="PRINTS" id="PR00834">
    <property type="entry name" value="PROTEASES2C"/>
</dbReference>
<feature type="transmembrane region" description="Helical" evidence="6">
    <location>
        <begin position="35"/>
        <end position="54"/>
    </location>
</feature>
<reference evidence="8 9" key="1">
    <citation type="submission" date="2018-09" db="EMBL/GenBank/DDBJ databases">
        <title>Paenibacillus SK2017-BO5.</title>
        <authorList>
            <person name="Piskunova J.V."/>
            <person name="Dubiley S.A."/>
            <person name="Severinov K.V."/>
        </authorList>
    </citation>
    <scope>NUCLEOTIDE SEQUENCE [LARGE SCALE GENOMIC DNA]</scope>
    <source>
        <strain evidence="8 9">BO5</strain>
    </source>
</reference>
<keyword evidence="2" id="KW-0645">Protease</keyword>
<feature type="compositionally biased region" description="Polar residues" evidence="5">
    <location>
        <begin position="410"/>
        <end position="421"/>
    </location>
</feature>
<feature type="region of interest" description="Disordered" evidence="5">
    <location>
        <begin position="403"/>
        <end position="436"/>
    </location>
</feature>
<dbReference type="SUPFAM" id="SSF50494">
    <property type="entry name" value="Trypsin-like serine proteases"/>
    <property type="match status" value="1"/>
</dbReference>
<feature type="region of interest" description="Disordered" evidence="5">
    <location>
        <begin position="107"/>
        <end position="152"/>
    </location>
</feature>
<dbReference type="InterPro" id="IPR009003">
    <property type="entry name" value="Peptidase_S1_PA"/>
</dbReference>
<accession>A0A3A3GC60</accession>
<dbReference type="Pfam" id="PF13365">
    <property type="entry name" value="Trypsin_2"/>
    <property type="match status" value="1"/>
</dbReference>
<keyword evidence="4" id="KW-0720">Serine protease</keyword>
<dbReference type="Proteomes" id="UP000266177">
    <property type="component" value="Unassembled WGS sequence"/>
</dbReference>
<dbReference type="Gene3D" id="2.30.42.10">
    <property type="match status" value="1"/>
</dbReference>
<dbReference type="Pfam" id="PF13180">
    <property type="entry name" value="PDZ_2"/>
    <property type="match status" value="1"/>
</dbReference>
<keyword evidence="3" id="KW-0378">Hydrolase</keyword>
<keyword evidence="6" id="KW-0472">Membrane</keyword>
<evidence type="ECO:0000256" key="4">
    <source>
        <dbReference type="ARBA" id="ARBA00022825"/>
    </source>
</evidence>
<evidence type="ECO:0000256" key="1">
    <source>
        <dbReference type="ARBA" id="ARBA00010541"/>
    </source>
</evidence>
<protein>
    <submittedName>
        <fullName evidence="8">PDZ domain-containing protein</fullName>
    </submittedName>
</protein>
<dbReference type="InterPro" id="IPR043504">
    <property type="entry name" value="Peptidase_S1_PA_chymotrypsin"/>
</dbReference>
<dbReference type="InterPro" id="IPR036034">
    <property type="entry name" value="PDZ_sf"/>
</dbReference>
<dbReference type="OrthoDB" id="9758917at2"/>
<proteinExistence type="inferred from homology"/>
<feature type="compositionally biased region" description="Polar residues" evidence="5">
    <location>
        <begin position="111"/>
        <end position="152"/>
    </location>
</feature>
<evidence type="ECO:0000256" key="3">
    <source>
        <dbReference type="ARBA" id="ARBA00022801"/>
    </source>
</evidence>
<gene>
    <name evidence="8" type="ORF">DQX05_26155</name>
</gene>
<dbReference type="PANTHER" id="PTHR22939:SF129">
    <property type="entry name" value="SERINE PROTEASE HTRA2, MITOCHONDRIAL"/>
    <property type="match status" value="1"/>
</dbReference>
<dbReference type="AlphaFoldDB" id="A0A3A3GC60"/>
<feature type="domain" description="PDZ" evidence="7">
    <location>
        <begin position="325"/>
        <end position="416"/>
    </location>
</feature>
<evidence type="ECO:0000259" key="7">
    <source>
        <dbReference type="PROSITE" id="PS50106"/>
    </source>
</evidence>
<dbReference type="EMBL" id="QYZD01000039">
    <property type="protein sequence ID" value="RJG19148.1"/>
    <property type="molecule type" value="Genomic_DNA"/>
</dbReference>
<evidence type="ECO:0000313" key="8">
    <source>
        <dbReference type="EMBL" id="RJG19148.1"/>
    </source>
</evidence>
<sequence length="436" mass="45269">MKEEIKETRNIIVPLEMAPASRQDPTRSASSWRPIFAAFMAGSLAIGGLLFAAGRMDVFGGDEPLDYNMSAQAPADSGIQTASFNGAGSGTLSSIVSQASPAVVKIETKTKASSNRSNPLSGSPFSRQLLDNGSGSDASGQQNDSGALQPSGTGSGFVFASEGYILTNEHVIDGADEIDVYVQGYNEPFKAKLLGSSYDLDLAVIKIEGDKPFAALALGNSDASNVGDTVVAIGNPYDFDSTVTAGVLSAKERPIQIDDEQGTRYYKHLLQTDTAINPGNSGGPLLNVNGEVIGISTAVNADAQGIGFAIPSSTVSSVLDSLKHNESIPKEPLPYIGISALNITDDMLADLKLSSANGVLVADVQQQSPASAAGIRPYDVITAVDGADISSVQELTDKIEASPAGGEMTLTMSRNGQQQEVSVKIGDKNDMAATQK</sequence>
<dbReference type="InterPro" id="IPR001478">
    <property type="entry name" value="PDZ"/>
</dbReference>
<evidence type="ECO:0000256" key="2">
    <source>
        <dbReference type="ARBA" id="ARBA00022670"/>
    </source>
</evidence>
<dbReference type="PROSITE" id="PS50106">
    <property type="entry name" value="PDZ"/>
    <property type="match status" value="1"/>
</dbReference>
<dbReference type="SUPFAM" id="SSF50156">
    <property type="entry name" value="PDZ domain-like"/>
    <property type="match status" value="1"/>
</dbReference>
<dbReference type="PANTHER" id="PTHR22939">
    <property type="entry name" value="SERINE PROTEASE FAMILY S1C HTRA-RELATED"/>
    <property type="match status" value="1"/>
</dbReference>
<evidence type="ECO:0000313" key="9">
    <source>
        <dbReference type="Proteomes" id="UP000266177"/>
    </source>
</evidence>
<name>A0A3A3GC60_PANTH</name>
<dbReference type="GO" id="GO:0006508">
    <property type="term" value="P:proteolysis"/>
    <property type="evidence" value="ECO:0007669"/>
    <property type="project" value="UniProtKB-KW"/>
</dbReference>
<organism evidence="8 9">
    <name type="scientific">Paenibacillus thiaminolyticus</name>
    <name type="common">Bacillus thiaminolyticus</name>
    <dbReference type="NCBI Taxonomy" id="49283"/>
    <lineage>
        <taxon>Bacteria</taxon>
        <taxon>Bacillati</taxon>
        <taxon>Bacillota</taxon>
        <taxon>Bacilli</taxon>
        <taxon>Bacillales</taxon>
        <taxon>Paenibacillaceae</taxon>
        <taxon>Paenibacillus</taxon>
    </lineage>
</organism>
<dbReference type="RefSeq" id="WP_119796248.1">
    <property type="nucleotide sequence ID" value="NZ_QYZD01000039.1"/>
</dbReference>
<dbReference type="SMART" id="SM00228">
    <property type="entry name" value="PDZ"/>
    <property type="match status" value="1"/>
</dbReference>
<comment type="similarity">
    <text evidence="1">Belongs to the peptidase S1C family.</text>
</comment>
<evidence type="ECO:0000256" key="6">
    <source>
        <dbReference type="SAM" id="Phobius"/>
    </source>
</evidence>
<keyword evidence="6" id="KW-0812">Transmembrane</keyword>
<dbReference type="GO" id="GO:0004252">
    <property type="term" value="F:serine-type endopeptidase activity"/>
    <property type="evidence" value="ECO:0007669"/>
    <property type="project" value="InterPro"/>
</dbReference>
<dbReference type="InterPro" id="IPR001940">
    <property type="entry name" value="Peptidase_S1C"/>
</dbReference>